<name>A0ABY7M7T2_9CHLR</name>
<dbReference type="RefSeq" id="WP_270056604.1">
    <property type="nucleotide sequence ID" value="NZ_CP115149.1"/>
</dbReference>
<accession>A0ABY7M7T2</accession>
<organism evidence="1 2">
    <name type="scientific">Tepidiforma flava</name>
    <dbReference type="NCBI Taxonomy" id="3004094"/>
    <lineage>
        <taxon>Bacteria</taxon>
        <taxon>Bacillati</taxon>
        <taxon>Chloroflexota</taxon>
        <taxon>Tepidiformia</taxon>
        <taxon>Tepidiformales</taxon>
        <taxon>Tepidiformaceae</taxon>
        <taxon>Tepidiforma</taxon>
    </lineage>
</organism>
<sequence>MAGDSTPHDRDEPPDPELELLYRAAVYEVALPAGRAAFRIGEGVPGAPGPFAVVTAWNPGRARPGREENEARNRALRAEVERRGWRWLPAEGRSPDGAHREPSFAVFGATLEEALALGRQFGQAAIVWFDGEAARLAWC</sequence>
<dbReference type="Proteomes" id="UP001212803">
    <property type="component" value="Chromosome"/>
</dbReference>
<reference evidence="1 2" key="1">
    <citation type="journal article" date="2023" name="ISME J.">
        <title>Thermophilic Dehalococcoidia with unusual traits shed light on an unexpected past.</title>
        <authorList>
            <person name="Palmer M."/>
            <person name="Covington J.K."/>
            <person name="Zhou E.M."/>
            <person name="Thomas S.C."/>
            <person name="Habib N."/>
            <person name="Seymour C.O."/>
            <person name="Lai D."/>
            <person name="Johnston J."/>
            <person name="Hashimi A."/>
            <person name="Jiao J.Y."/>
            <person name="Muok A.R."/>
            <person name="Liu L."/>
            <person name="Xian W.D."/>
            <person name="Zhi X.Y."/>
            <person name="Li M.M."/>
            <person name="Silva L.P."/>
            <person name="Bowen B.P."/>
            <person name="Louie K."/>
            <person name="Briegel A."/>
            <person name="Pett-Ridge J."/>
            <person name="Weber P.K."/>
            <person name="Tocheva E.I."/>
            <person name="Woyke T."/>
            <person name="Northen T.R."/>
            <person name="Mayali X."/>
            <person name="Li W.J."/>
            <person name="Hedlund B.P."/>
        </authorList>
    </citation>
    <scope>NUCLEOTIDE SEQUENCE [LARGE SCALE GENOMIC DNA]</scope>
    <source>
        <strain evidence="1 2">YIM 72310</strain>
    </source>
</reference>
<dbReference type="EMBL" id="CP115149">
    <property type="protein sequence ID" value="WBL36079.1"/>
    <property type="molecule type" value="Genomic_DNA"/>
</dbReference>
<evidence type="ECO:0000313" key="1">
    <source>
        <dbReference type="EMBL" id="WBL36079.1"/>
    </source>
</evidence>
<protein>
    <submittedName>
        <fullName evidence="1">DUF3293 domain-containing protein</fullName>
    </submittedName>
</protein>
<proteinExistence type="predicted"/>
<evidence type="ECO:0000313" key="2">
    <source>
        <dbReference type="Proteomes" id="UP001212803"/>
    </source>
</evidence>
<dbReference type="InterPro" id="IPR021710">
    <property type="entry name" value="DUF3293"/>
</dbReference>
<gene>
    <name evidence="1" type="ORF">O0235_00140</name>
</gene>
<keyword evidence="2" id="KW-1185">Reference proteome</keyword>
<dbReference type="Pfam" id="PF11697">
    <property type="entry name" value="DUF3293"/>
    <property type="match status" value="1"/>
</dbReference>